<sequence>MVFQYDISSQILTVLLDHFEGDILMVGPFLFRFFQISFACGILVLEHGFRQKIGFGYSNRTFMDFRVSLNVEPAVYSSLSGFGISVSFFKVFFDVRILTKRVFVSLDIAE</sequence>
<name>A0A2N1NQF3_9GLOM</name>
<reference evidence="2 3" key="2">
    <citation type="submission" date="2017-10" db="EMBL/GenBank/DDBJ databases">
        <title>Extensive intraspecific genome diversity in a model arbuscular mycorrhizal fungus.</title>
        <authorList>
            <person name="Chen E.C.H."/>
            <person name="Morin E."/>
            <person name="Baudet D."/>
            <person name="Noel J."/>
            <person name="Ndikumana S."/>
            <person name="Charron P."/>
            <person name="St-Onge C."/>
            <person name="Giorgi J."/>
            <person name="Grigoriev I.V."/>
            <person name="Roux C."/>
            <person name="Martin F.M."/>
            <person name="Corradi N."/>
        </authorList>
    </citation>
    <scope>NUCLEOTIDE SEQUENCE [LARGE SCALE GENOMIC DNA]</scope>
    <source>
        <strain evidence="2 3">C2</strain>
    </source>
</reference>
<evidence type="ECO:0000313" key="3">
    <source>
        <dbReference type="Proteomes" id="UP000233469"/>
    </source>
</evidence>
<reference evidence="2 3" key="1">
    <citation type="submission" date="2016-04" db="EMBL/GenBank/DDBJ databases">
        <title>Genome analyses suggest a sexual origin of heterokaryosis in a supposedly ancient asexual fungus.</title>
        <authorList>
            <person name="Ropars J."/>
            <person name="Sedzielewska K."/>
            <person name="Noel J."/>
            <person name="Charron P."/>
            <person name="Farinelli L."/>
            <person name="Marton T."/>
            <person name="Kruger M."/>
            <person name="Pelin A."/>
            <person name="Brachmann A."/>
            <person name="Corradi N."/>
        </authorList>
    </citation>
    <scope>NUCLEOTIDE SEQUENCE [LARGE SCALE GENOMIC DNA]</scope>
    <source>
        <strain evidence="2 3">C2</strain>
    </source>
</reference>
<keyword evidence="1" id="KW-0472">Membrane</keyword>
<organism evidence="2 3">
    <name type="scientific">Rhizophagus irregularis</name>
    <dbReference type="NCBI Taxonomy" id="588596"/>
    <lineage>
        <taxon>Eukaryota</taxon>
        <taxon>Fungi</taxon>
        <taxon>Fungi incertae sedis</taxon>
        <taxon>Mucoromycota</taxon>
        <taxon>Glomeromycotina</taxon>
        <taxon>Glomeromycetes</taxon>
        <taxon>Glomerales</taxon>
        <taxon>Glomeraceae</taxon>
        <taxon>Rhizophagus</taxon>
    </lineage>
</organism>
<protein>
    <submittedName>
        <fullName evidence="2">Uncharacterized protein</fullName>
    </submittedName>
</protein>
<evidence type="ECO:0000256" key="1">
    <source>
        <dbReference type="SAM" id="Phobius"/>
    </source>
</evidence>
<evidence type="ECO:0000313" key="2">
    <source>
        <dbReference type="EMBL" id="PKK76094.1"/>
    </source>
</evidence>
<keyword evidence="1" id="KW-0812">Transmembrane</keyword>
<comment type="caution">
    <text evidence="2">The sequence shown here is derived from an EMBL/GenBank/DDBJ whole genome shotgun (WGS) entry which is preliminary data.</text>
</comment>
<gene>
    <name evidence="2" type="ORF">RhiirC2_707638</name>
</gene>
<proteinExistence type="predicted"/>
<accession>A0A2N1NQF3</accession>
<dbReference type="VEuPathDB" id="FungiDB:FUN_008976"/>
<keyword evidence="1" id="KW-1133">Transmembrane helix</keyword>
<dbReference type="AlphaFoldDB" id="A0A2N1NQF3"/>
<dbReference type="Proteomes" id="UP000233469">
    <property type="component" value="Unassembled WGS sequence"/>
</dbReference>
<feature type="transmembrane region" description="Helical" evidence="1">
    <location>
        <begin position="23"/>
        <end position="45"/>
    </location>
</feature>
<dbReference type="EMBL" id="LLXL01000203">
    <property type="protein sequence ID" value="PKK76094.1"/>
    <property type="molecule type" value="Genomic_DNA"/>
</dbReference>